<geneLocation type="mitochondrion" evidence="2"/>
<keyword evidence="1" id="KW-0812">Transmembrane</keyword>
<dbReference type="AlphaFoldDB" id="A0A4D6X398"/>
<keyword evidence="2" id="KW-0496">Mitochondrion</keyword>
<feature type="transmembrane region" description="Helical" evidence="1">
    <location>
        <begin position="124"/>
        <end position="147"/>
    </location>
</feature>
<protein>
    <submittedName>
        <fullName evidence="2">NADH dehydrogenase subunit 6</fullName>
    </submittedName>
</protein>
<name>A0A4D6X398_9HEMI</name>
<accession>A0A4D6X398</accession>
<gene>
    <name evidence="2" type="primary">ND6</name>
</gene>
<keyword evidence="1" id="KW-0472">Membrane</keyword>
<feature type="transmembrane region" description="Helical" evidence="1">
    <location>
        <begin position="84"/>
        <end position="104"/>
    </location>
</feature>
<reference evidence="2" key="1">
    <citation type="journal article" date="2019" name="Syst. Entomol.">
        <title>Higher level phylogeny and evolutionary history of Pentatomomorpha (Hemiptera: Heteroptera) inferred from mitochondrial genome sequences.</title>
        <authorList>
            <person name="Liu Y."/>
            <person name="Li H."/>
            <person name="Song F."/>
            <person name="Zhao Y."/>
            <person name="Wilson J.J."/>
            <person name="Cai W."/>
        </authorList>
    </citation>
    <scope>NUCLEOTIDE SEQUENCE</scope>
</reference>
<evidence type="ECO:0000313" key="2">
    <source>
        <dbReference type="EMBL" id="QCI09258.1"/>
    </source>
</evidence>
<proteinExistence type="predicted"/>
<organism evidence="2">
    <name type="scientific">Aponsila sp. FS-2019</name>
    <dbReference type="NCBI Taxonomy" id="2575685"/>
    <lineage>
        <taxon>Eukaryota</taxon>
        <taxon>Metazoa</taxon>
        <taxon>Ecdysozoa</taxon>
        <taxon>Arthropoda</taxon>
        <taxon>Hexapoda</taxon>
        <taxon>Insecta</taxon>
        <taxon>Pterygota</taxon>
        <taxon>Neoptera</taxon>
        <taxon>Paraneoptera</taxon>
        <taxon>Hemiptera</taxon>
        <taxon>Heteroptera</taxon>
        <taxon>Panheteroptera</taxon>
        <taxon>Pentatomomorpha</taxon>
        <taxon>Pentatomoidea</taxon>
        <taxon>Plataspidae</taxon>
        <taxon>Aponsila</taxon>
    </lineage>
</organism>
<feature type="transmembrane region" description="Helical" evidence="1">
    <location>
        <begin position="25"/>
        <end position="44"/>
    </location>
</feature>
<sequence length="160" mass="18509">MMYVLYSLMTSIALMMMFLKHPMSMGFMLIMQTMVIAMITGMFMKSFLMSYIIVIIMLSGALVLFIYMASVASNEKFKMSIKMFIMVPLITLMSSGYLYLFGGMNMQEESEMIIKSVMKLFNNLSMYMTMMMMVYLLFTMIVASNIANTNEGPLRMKMYE</sequence>
<keyword evidence="1" id="KW-1133">Transmembrane helix</keyword>
<evidence type="ECO:0000256" key="1">
    <source>
        <dbReference type="SAM" id="Phobius"/>
    </source>
</evidence>
<feature type="transmembrane region" description="Helical" evidence="1">
    <location>
        <begin position="50"/>
        <end position="72"/>
    </location>
</feature>
<dbReference type="EMBL" id="MF497710">
    <property type="protein sequence ID" value="QCI09258.1"/>
    <property type="molecule type" value="Genomic_DNA"/>
</dbReference>